<evidence type="ECO:0000313" key="3">
    <source>
        <dbReference type="Proteomes" id="UP000672032"/>
    </source>
</evidence>
<evidence type="ECO:0000313" key="2">
    <source>
        <dbReference type="EMBL" id="QSZ36876.1"/>
    </source>
</evidence>
<dbReference type="Proteomes" id="UP000672032">
    <property type="component" value="Chromosome 7"/>
</dbReference>
<organism evidence="2 3">
    <name type="scientific">Monilinia vaccinii-corymbosi</name>
    <dbReference type="NCBI Taxonomy" id="61207"/>
    <lineage>
        <taxon>Eukaryota</taxon>
        <taxon>Fungi</taxon>
        <taxon>Dikarya</taxon>
        <taxon>Ascomycota</taxon>
        <taxon>Pezizomycotina</taxon>
        <taxon>Leotiomycetes</taxon>
        <taxon>Helotiales</taxon>
        <taxon>Sclerotiniaceae</taxon>
        <taxon>Monilinia</taxon>
    </lineage>
</organism>
<feature type="chain" id="PRO_5032297478" evidence="1">
    <location>
        <begin position="18"/>
        <end position="110"/>
    </location>
</feature>
<proteinExistence type="predicted"/>
<dbReference type="OrthoDB" id="10522493at2759"/>
<dbReference type="AlphaFoldDB" id="A0A8A3PPY9"/>
<name>A0A8A3PPY9_9HELO</name>
<gene>
    <name evidence="2" type="ORF">DSL72_006759</name>
</gene>
<accession>A0A8A3PPY9</accession>
<sequence length="110" mass="11662">MLSKLALVLLLTSGALASPITSAKRGILDASGGKRHEPRSIVSIDTPIVNDMEKRDLGNIVIVDAPVVNDIETRDLGNIVIVDAPVVNDIETRDLGNIVIVDAPVVNESE</sequence>
<reference evidence="2" key="1">
    <citation type="submission" date="2020-10" db="EMBL/GenBank/DDBJ databases">
        <title>Genome Sequence of Monilinia vaccinii-corymbosi Sheds Light on Mummy Berry Disease Infection of Blueberry and Mating Type.</title>
        <authorList>
            <person name="Yow A.G."/>
            <person name="Zhang Y."/>
            <person name="Bansal K."/>
            <person name="Eacker S.M."/>
            <person name="Sullivan S."/>
            <person name="Liachko I."/>
            <person name="Cubeta M.A."/>
            <person name="Rollins J.A."/>
            <person name="Ashrafi H."/>
        </authorList>
    </citation>
    <scope>NUCLEOTIDE SEQUENCE</scope>
    <source>
        <strain evidence="2">RL-1</strain>
    </source>
</reference>
<feature type="signal peptide" evidence="1">
    <location>
        <begin position="1"/>
        <end position="17"/>
    </location>
</feature>
<keyword evidence="1" id="KW-0732">Signal</keyword>
<dbReference type="EMBL" id="CP063411">
    <property type="protein sequence ID" value="QSZ36876.1"/>
    <property type="molecule type" value="Genomic_DNA"/>
</dbReference>
<keyword evidence="3" id="KW-1185">Reference proteome</keyword>
<protein>
    <submittedName>
        <fullName evidence="2">Uncharacterized protein</fullName>
    </submittedName>
</protein>
<evidence type="ECO:0000256" key="1">
    <source>
        <dbReference type="SAM" id="SignalP"/>
    </source>
</evidence>